<dbReference type="KEGG" id="pco:PHACADRAFT_191168"/>
<dbReference type="InParanoid" id="K5V7W9"/>
<accession>K5V7W9</accession>
<organism evidence="1 2">
    <name type="scientific">Phanerochaete carnosa (strain HHB-10118-sp)</name>
    <name type="common">White-rot fungus</name>
    <name type="synonym">Peniophora carnosa</name>
    <dbReference type="NCBI Taxonomy" id="650164"/>
    <lineage>
        <taxon>Eukaryota</taxon>
        <taxon>Fungi</taxon>
        <taxon>Dikarya</taxon>
        <taxon>Basidiomycota</taxon>
        <taxon>Agaricomycotina</taxon>
        <taxon>Agaricomycetes</taxon>
        <taxon>Polyporales</taxon>
        <taxon>Phanerochaetaceae</taxon>
        <taxon>Phanerochaete</taxon>
    </lineage>
</organism>
<reference evidence="1 2" key="1">
    <citation type="journal article" date="2012" name="BMC Genomics">
        <title>Comparative genomics of the white-rot fungi, Phanerochaete carnosa and P. chrysosporium, to elucidate the genetic basis of the distinct wood types they colonize.</title>
        <authorList>
            <person name="Suzuki H."/>
            <person name="MacDonald J."/>
            <person name="Syed K."/>
            <person name="Salamov A."/>
            <person name="Hori C."/>
            <person name="Aerts A."/>
            <person name="Henrissat B."/>
            <person name="Wiebenga A."/>
            <person name="vanKuyk P.A."/>
            <person name="Barry K."/>
            <person name="Lindquist E."/>
            <person name="LaButti K."/>
            <person name="Lapidus A."/>
            <person name="Lucas S."/>
            <person name="Coutinho P."/>
            <person name="Gong Y."/>
            <person name="Samejima M."/>
            <person name="Mahadevan R."/>
            <person name="Abou-Zaid M."/>
            <person name="de Vries R.P."/>
            <person name="Igarashi K."/>
            <person name="Yadav J.S."/>
            <person name="Grigoriev I.V."/>
            <person name="Master E.R."/>
        </authorList>
    </citation>
    <scope>NUCLEOTIDE SEQUENCE [LARGE SCALE GENOMIC DNA]</scope>
    <source>
        <strain evidence="1 2">HHB-10118-sp</strain>
    </source>
</reference>
<name>K5V7W9_PHACS</name>
<dbReference type="AlphaFoldDB" id="K5V7W9"/>
<dbReference type="Proteomes" id="UP000008370">
    <property type="component" value="Unassembled WGS sequence"/>
</dbReference>
<evidence type="ECO:0000313" key="1">
    <source>
        <dbReference type="EMBL" id="EKM58846.1"/>
    </source>
</evidence>
<dbReference type="GeneID" id="18910740"/>
<evidence type="ECO:0000313" key="2">
    <source>
        <dbReference type="Proteomes" id="UP000008370"/>
    </source>
</evidence>
<gene>
    <name evidence="1" type="ORF">PHACADRAFT_191168</name>
</gene>
<protein>
    <submittedName>
        <fullName evidence="1">Uncharacterized protein</fullName>
    </submittedName>
</protein>
<dbReference type="HOGENOM" id="CLU_821607_0_0_1"/>
<sequence>MLARSTSGGVHFANIEPSTVTLYDAGPPIIELCHLPLPWAVWFFPYSGLFFFDSCFFCLEHEDDNVELIDMGPQPAVIPNVTYEGRHARYDYVSVDSSLADWNRRRLRRIELAVRRKYAGVFETQTSARSPNGTFRADIVVGEDEQSTIVSTSDRRRIATFYPPQPRLRPEEAKAISFLSDNHTIVTAGARVGRYIAAFADTAAGFSAGYTCKDVHSTLLVLQSHVTSETVFESEQLKRHMNVIKLDVRPEDAILVSGWSRSPIGLLQCSATRAKSTVLLGITGFPEGGDEGDIGGGTKASDGEFSEDEHHDAISSSFEGVHPLDILLEYIPSRGVRR</sequence>
<keyword evidence="2" id="KW-1185">Reference proteome</keyword>
<dbReference type="RefSeq" id="XP_007391438.1">
    <property type="nucleotide sequence ID" value="XM_007391376.1"/>
</dbReference>
<dbReference type="EMBL" id="JH930469">
    <property type="protein sequence ID" value="EKM58846.1"/>
    <property type="molecule type" value="Genomic_DNA"/>
</dbReference>
<proteinExistence type="predicted"/>